<dbReference type="Proteomes" id="UP001596958">
    <property type="component" value="Unassembled WGS sequence"/>
</dbReference>
<evidence type="ECO:0000313" key="3">
    <source>
        <dbReference type="Proteomes" id="UP001596958"/>
    </source>
</evidence>
<feature type="transmembrane region" description="Helical" evidence="1">
    <location>
        <begin position="20"/>
        <end position="44"/>
    </location>
</feature>
<dbReference type="EMBL" id="JBHTHU010000006">
    <property type="protein sequence ID" value="MFD0750460.1"/>
    <property type="molecule type" value="Genomic_DNA"/>
</dbReference>
<proteinExistence type="predicted"/>
<comment type="caution">
    <text evidence="2">The sequence shown here is derived from an EMBL/GenBank/DDBJ whole genome shotgun (WGS) entry which is preliminary data.</text>
</comment>
<keyword evidence="3" id="KW-1185">Reference proteome</keyword>
<reference evidence="3" key="1">
    <citation type="journal article" date="2019" name="Int. J. Syst. Evol. Microbiol.">
        <title>The Global Catalogue of Microorganisms (GCM) 10K type strain sequencing project: providing services to taxonomists for standard genome sequencing and annotation.</title>
        <authorList>
            <consortium name="The Broad Institute Genomics Platform"/>
            <consortium name="The Broad Institute Genome Sequencing Center for Infectious Disease"/>
            <person name="Wu L."/>
            <person name="Ma J."/>
        </authorList>
    </citation>
    <scope>NUCLEOTIDE SEQUENCE [LARGE SCALE GENOMIC DNA]</scope>
    <source>
        <strain evidence="3">CCUG 63418</strain>
    </source>
</reference>
<protein>
    <submittedName>
        <fullName evidence="2">NACHT domain-containing protein</fullName>
    </submittedName>
</protein>
<name>A0ABW2YXW4_9SPHI</name>
<keyword evidence="1" id="KW-1133">Transmembrane helix</keyword>
<keyword evidence="1" id="KW-0472">Membrane</keyword>
<evidence type="ECO:0000256" key="1">
    <source>
        <dbReference type="SAM" id="Phobius"/>
    </source>
</evidence>
<keyword evidence="1" id="KW-0812">Transmembrane</keyword>
<gene>
    <name evidence="2" type="ORF">ACFQZS_09925</name>
</gene>
<accession>A0ABW2YXW4</accession>
<organism evidence="2 3">
    <name type="scientific">Mucilaginibacter calamicampi</name>
    <dbReference type="NCBI Taxonomy" id="1302352"/>
    <lineage>
        <taxon>Bacteria</taxon>
        <taxon>Pseudomonadati</taxon>
        <taxon>Bacteroidota</taxon>
        <taxon>Sphingobacteriia</taxon>
        <taxon>Sphingobacteriales</taxon>
        <taxon>Sphingobacteriaceae</taxon>
        <taxon>Mucilaginibacter</taxon>
    </lineage>
</organism>
<sequence length="644" mass="75875">MMKDFFDLLVKDYGFPAIFASRIMIAVYTATMIALVVNTIITGFKYFKKKGINKLVSKDLHPDFTYAEIKKYTRYYIPQYFQNITPSEGEELGKIHAAAARSKLMPEFLKKGLLDHSPVKYFIILADTGMGKTAFLLNLYRKYKLRRNRFNEVKYNIFLFPLGSQTSLDRITKIPDKNNTILLLDAFDEDIKAIRDYKSRMVEILDVVKDFRKVVFTCRTQFFPHKDEEPTDTNDITFGENIQHKIQKLYLSAFDNRDITKYLFKKYGLNIFKFLRAYSLIKKSPSLMFRPMLLTYVDDLLAGQHVYRFSYEMYEVLIDKWINREAQKPAILNRHSNFNYSDALRQFSNSLAINLYRERDKRQGYYISIEDLRELSRKILDFEFLSIDDKTGRSLLNRNSNGQFKFSHKSILEYFLAAEVFDNPRFLKDFDFRGMDATYKFYTEMQANLLTKLGGKFFLGNSDRSQNLSSISSEKIKHITRILIKDAGNVNLKNFGSLRGLHEITFVDNSFLVMYVFYMYICFRKSLDMNLLAIQQGILKFPWEEYKDIIDEINIMIPSMNIDYAIVLIENCEMEKSLRASFNSYFNYLVYYARDNETSLQQLVNLQALVLSGQSERALLYNAFNKIKEIKKLTLQLPNTRFRY</sequence>
<dbReference type="RefSeq" id="WP_377099750.1">
    <property type="nucleotide sequence ID" value="NZ_JBHTHU010000006.1"/>
</dbReference>
<evidence type="ECO:0000313" key="2">
    <source>
        <dbReference type="EMBL" id="MFD0750460.1"/>
    </source>
</evidence>